<dbReference type="EMBL" id="FRAL01000012">
    <property type="protein sequence ID" value="SHL36981.1"/>
    <property type="molecule type" value="Genomic_DNA"/>
</dbReference>
<dbReference type="AlphaFoldDB" id="A0A1M7A2K4"/>
<dbReference type="RefSeq" id="WP_064700904.1">
    <property type="nucleotide sequence ID" value="NZ_BDEO01000018.1"/>
</dbReference>
<dbReference type="Proteomes" id="UP000184248">
    <property type="component" value="Unassembled WGS sequence"/>
</dbReference>
<keyword evidence="2" id="KW-1185">Reference proteome</keyword>
<protein>
    <submittedName>
        <fullName evidence="1">Uncharacterized protein</fullName>
    </submittedName>
</protein>
<accession>A0A1M7A2K4</accession>
<evidence type="ECO:0000313" key="2">
    <source>
        <dbReference type="Proteomes" id="UP000184248"/>
    </source>
</evidence>
<proteinExistence type="predicted"/>
<reference evidence="2" key="1">
    <citation type="submission" date="2016-11" db="EMBL/GenBank/DDBJ databases">
        <authorList>
            <person name="Varghese N."/>
            <person name="Submissions S."/>
        </authorList>
    </citation>
    <scope>NUCLEOTIDE SEQUENCE [LARGE SCALE GENOMIC DNA]</scope>
    <source>
        <strain evidence="2">ALO Sharm</strain>
    </source>
</reference>
<gene>
    <name evidence="1" type="ORF">SAMN05192556_1126</name>
</gene>
<dbReference type="OrthoDB" id="6166889at2"/>
<sequence>MHNLWIPVVAILLIAGLIFGSQAVSDAKRDAHIATRIAEHLETHDKGEISHLRTVNKGYGLCGDYLRDDRPAIAFYYHTVTKKLAVGTNATRYRENCARTAR</sequence>
<evidence type="ECO:0000313" key="1">
    <source>
        <dbReference type="EMBL" id="SHL36981.1"/>
    </source>
</evidence>
<organism evidence="1 2">
    <name type="scientific">Halomonas caseinilytica</name>
    <dbReference type="NCBI Taxonomy" id="438744"/>
    <lineage>
        <taxon>Bacteria</taxon>
        <taxon>Pseudomonadati</taxon>
        <taxon>Pseudomonadota</taxon>
        <taxon>Gammaproteobacteria</taxon>
        <taxon>Oceanospirillales</taxon>
        <taxon>Halomonadaceae</taxon>
        <taxon>Halomonas</taxon>
    </lineage>
</organism>
<name>A0A1M7A2K4_9GAMM</name>